<name>A0A9N8Z9W0_9GLOM</name>
<evidence type="ECO:0000313" key="1">
    <source>
        <dbReference type="EMBL" id="CAG8479160.1"/>
    </source>
</evidence>
<dbReference type="AlphaFoldDB" id="A0A9N8Z9W0"/>
<sequence>MHPLIGHKKPHTARINLIYVTETILAYLKLVMISDRQFACLDHLILLKDDGQKLYRCVAAVKASVEVINMQSNLTSNINVLDKQMNCYIENTSLNVTDMDPWWG</sequence>
<comment type="caution">
    <text evidence="1">The sequence shown here is derived from an EMBL/GenBank/DDBJ whole genome shotgun (WGS) entry which is preliminary data.</text>
</comment>
<dbReference type="Proteomes" id="UP000789405">
    <property type="component" value="Unassembled WGS sequence"/>
</dbReference>
<protein>
    <submittedName>
        <fullName evidence="1">7083_t:CDS:1</fullName>
    </submittedName>
</protein>
<keyword evidence="2" id="KW-1185">Reference proteome</keyword>
<accession>A0A9N8Z9W0</accession>
<dbReference type="EMBL" id="CAJVPY010000544">
    <property type="protein sequence ID" value="CAG8479160.1"/>
    <property type="molecule type" value="Genomic_DNA"/>
</dbReference>
<proteinExistence type="predicted"/>
<dbReference type="OrthoDB" id="2369382at2759"/>
<gene>
    <name evidence="1" type="ORF">DERYTH_LOCUS1835</name>
</gene>
<reference evidence="1" key="1">
    <citation type="submission" date="2021-06" db="EMBL/GenBank/DDBJ databases">
        <authorList>
            <person name="Kallberg Y."/>
            <person name="Tangrot J."/>
            <person name="Rosling A."/>
        </authorList>
    </citation>
    <scope>NUCLEOTIDE SEQUENCE</scope>
    <source>
        <strain evidence="1">MA453B</strain>
    </source>
</reference>
<evidence type="ECO:0000313" key="2">
    <source>
        <dbReference type="Proteomes" id="UP000789405"/>
    </source>
</evidence>
<organism evidence="1 2">
    <name type="scientific">Dentiscutata erythropus</name>
    <dbReference type="NCBI Taxonomy" id="1348616"/>
    <lineage>
        <taxon>Eukaryota</taxon>
        <taxon>Fungi</taxon>
        <taxon>Fungi incertae sedis</taxon>
        <taxon>Mucoromycota</taxon>
        <taxon>Glomeromycotina</taxon>
        <taxon>Glomeromycetes</taxon>
        <taxon>Diversisporales</taxon>
        <taxon>Gigasporaceae</taxon>
        <taxon>Dentiscutata</taxon>
    </lineage>
</organism>